<accession>A0A811UTZ0</accession>
<dbReference type="AlphaFoldDB" id="A0A811UTZ0"/>
<reference evidence="2" key="1">
    <citation type="submission" date="2020-11" db="EMBL/GenBank/DDBJ databases">
        <authorList>
            <person name="Whitehead M."/>
        </authorList>
    </citation>
    <scope>NUCLEOTIDE SEQUENCE</scope>
    <source>
        <strain evidence="2">EGII</strain>
    </source>
</reference>
<dbReference type="Proteomes" id="UP000606786">
    <property type="component" value="Unassembled WGS sequence"/>
</dbReference>
<organism evidence="2 3">
    <name type="scientific">Ceratitis capitata</name>
    <name type="common">Mediterranean fruit fly</name>
    <name type="synonym">Tephritis capitata</name>
    <dbReference type="NCBI Taxonomy" id="7213"/>
    <lineage>
        <taxon>Eukaryota</taxon>
        <taxon>Metazoa</taxon>
        <taxon>Ecdysozoa</taxon>
        <taxon>Arthropoda</taxon>
        <taxon>Hexapoda</taxon>
        <taxon>Insecta</taxon>
        <taxon>Pterygota</taxon>
        <taxon>Neoptera</taxon>
        <taxon>Endopterygota</taxon>
        <taxon>Diptera</taxon>
        <taxon>Brachycera</taxon>
        <taxon>Muscomorpha</taxon>
        <taxon>Tephritoidea</taxon>
        <taxon>Tephritidae</taxon>
        <taxon>Ceratitis</taxon>
        <taxon>Ceratitis</taxon>
    </lineage>
</organism>
<name>A0A811UTZ0_CERCA</name>
<feature type="region of interest" description="Disordered" evidence="1">
    <location>
        <begin position="1"/>
        <end position="23"/>
    </location>
</feature>
<protein>
    <submittedName>
        <fullName evidence="2">(Mediterranean fruit fly) hypothetical protein</fullName>
    </submittedName>
</protein>
<evidence type="ECO:0000313" key="2">
    <source>
        <dbReference type="EMBL" id="CAD7002659.1"/>
    </source>
</evidence>
<keyword evidence="3" id="KW-1185">Reference proteome</keyword>
<evidence type="ECO:0000313" key="3">
    <source>
        <dbReference type="Proteomes" id="UP000606786"/>
    </source>
</evidence>
<feature type="compositionally biased region" description="Gly residues" evidence="1">
    <location>
        <begin position="11"/>
        <end position="22"/>
    </location>
</feature>
<comment type="caution">
    <text evidence="2">The sequence shown here is derived from an EMBL/GenBank/DDBJ whole genome shotgun (WGS) entry which is preliminary data.</text>
</comment>
<sequence>MPKKLHNNFRGTGGGGGVGDGDGGLHKMWRGSLRYPHAMDDDDDDQLGNAWEADYPLTSSSLTIYLEKSLDSSTAF</sequence>
<dbReference type="EMBL" id="CAJHJT010000034">
    <property type="protein sequence ID" value="CAD7002659.1"/>
    <property type="molecule type" value="Genomic_DNA"/>
</dbReference>
<proteinExistence type="predicted"/>
<gene>
    <name evidence="2" type="ORF">CCAP1982_LOCUS11142</name>
</gene>
<evidence type="ECO:0000256" key="1">
    <source>
        <dbReference type="SAM" id="MobiDB-lite"/>
    </source>
</evidence>